<dbReference type="Proteomes" id="UP000187209">
    <property type="component" value="Unassembled WGS sequence"/>
</dbReference>
<evidence type="ECO:0000313" key="3">
    <source>
        <dbReference type="Proteomes" id="UP000187209"/>
    </source>
</evidence>
<accession>A0A1R2AYK4</accession>
<protein>
    <submittedName>
        <fullName evidence="2">Uncharacterized protein</fullName>
    </submittedName>
</protein>
<dbReference type="AlphaFoldDB" id="A0A1R2AYK4"/>
<dbReference type="OrthoDB" id="429991at2759"/>
<feature type="compositionally biased region" description="Basic and acidic residues" evidence="1">
    <location>
        <begin position="84"/>
        <end position="95"/>
    </location>
</feature>
<dbReference type="InterPro" id="IPR010736">
    <property type="entry name" value="SHIPPO-rpt"/>
</dbReference>
<feature type="region of interest" description="Disordered" evidence="1">
    <location>
        <begin position="82"/>
        <end position="141"/>
    </location>
</feature>
<gene>
    <name evidence="2" type="ORF">SteCoe_32729</name>
</gene>
<dbReference type="EMBL" id="MPUH01001187">
    <property type="protein sequence ID" value="OMJ69535.1"/>
    <property type="molecule type" value="Genomic_DNA"/>
</dbReference>
<proteinExistence type="predicted"/>
<evidence type="ECO:0000256" key="1">
    <source>
        <dbReference type="SAM" id="MobiDB-lite"/>
    </source>
</evidence>
<organism evidence="2 3">
    <name type="scientific">Stentor coeruleus</name>
    <dbReference type="NCBI Taxonomy" id="5963"/>
    <lineage>
        <taxon>Eukaryota</taxon>
        <taxon>Sar</taxon>
        <taxon>Alveolata</taxon>
        <taxon>Ciliophora</taxon>
        <taxon>Postciliodesmatophora</taxon>
        <taxon>Heterotrichea</taxon>
        <taxon>Heterotrichida</taxon>
        <taxon>Stentoridae</taxon>
        <taxon>Stentor</taxon>
    </lineage>
</organism>
<name>A0A1R2AYK4_9CILI</name>
<feature type="region of interest" description="Disordered" evidence="1">
    <location>
        <begin position="199"/>
        <end position="232"/>
    </location>
</feature>
<comment type="caution">
    <text evidence="2">The sequence shown here is derived from an EMBL/GenBank/DDBJ whole genome shotgun (WGS) entry which is preliminary data.</text>
</comment>
<keyword evidence="3" id="KW-1185">Reference proteome</keyword>
<dbReference type="Pfam" id="PF07004">
    <property type="entry name" value="SHIPPO-rpt"/>
    <property type="match status" value="3"/>
</dbReference>
<feature type="compositionally biased region" description="Basic residues" evidence="1">
    <location>
        <begin position="222"/>
        <end position="232"/>
    </location>
</feature>
<feature type="compositionally biased region" description="Low complexity" evidence="1">
    <location>
        <begin position="118"/>
        <end position="132"/>
    </location>
</feature>
<sequence length="232" mass="25389">MSQDHKKSSSLSISSKPSRIAKKLLKKNMIQILQVQSLIGKQSVKWSFSKANRFVNKTQSPSAEFLILKSAMGQGRSTGFGFGKRWEPSNPKGKDAPPSTAYNLQGSMDRKIIGGKISPSRPASSSRRWSNPGPGTYNLKSSIGNAVTCTMKSRHQRQSKENSPSPGAYNLNHSLVESGRYTGITFGVKNYNDLQGRFSTPGPGSYDVSSSFTSMSPSPLPKRLRLTRKKSL</sequence>
<reference evidence="2 3" key="1">
    <citation type="submission" date="2016-11" db="EMBL/GenBank/DDBJ databases">
        <title>The macronuclear genome of Stentor coeruleus: a giant cell with tiny introns.</title>
        <authorList>
            <person name="Slabodnick M."/>
            <person name="Ruby J.G."/>
            <person name="Reiff S.B."/>
            <person name="Swart E.C."/>
            <person name="Gosai S."/>
            <person name="Prabakaran S."/>
            <person name="Witkowska E."/>
            <person name="Larue G.E."/>
            <person name="Fisher S."/>
            <person name="Freeman R.M."/>
            <person name="Gunawardena J."/>
            <person name="Chu W."/>
            <person name="Stover N.A."/>
            <person name="Gregory B.D."/>
            <person name="Nowacki M."/>
            <person name="Derisi J."/>
            <person name="Roy S.W."/>
            <person name="Marshall W.F."/>
            <person name="Sood P."/>
        </authorList>
    </citation>
    <scope>NUCLEOTIDE SEQUENCE [LARGE SCALE GENOMIC DNA]</scope>
    <source>
        <strain evidence="2">WM001</strain>
    </source>
</reference>
<evidence type="ECO:0000313" key="2">
    <source>
        <dbReference type="EMBL" id="OMJ69535.1"/>
    </source>
</evidence>